<organism evidence="3 4">
    <name type="scientific">Methylovirgula ligni</name>
    <dbReference type="NCBI Taxonomy" id="569860"/>
    <lineage>
        <taxon>Bacteria</taxon>
        <taxon>Pseudomonadati</taxon>
        <taxon>Pseudomonadota</taxon>
        <taxon>Alphaproteobacteria</taxon>
        <taxon>Hyphomicrobiales</taxon>
        <taxon>Beijerinckiaceae</taxon>
        <taxon>Methylovirgula</taxon>
    </lineage>
</organism>
<evidence type="ECO:0000256" key="1">
    <source>
        <dbReference type="ARBA" id="ARBA00022842"/>
    </source>
</evidence>
<evidence type="ECO:0000313" key="4">
    <source>
        <dbReference type="Proteomes" id="UP000256900"/>
    </source>
</evidence>
<evidence type="ECO:0000313" key="3">
    <source>
        <dbReference type="EMBL" id="REF88977.1"/>
    </source>
</evidence>
<comment type="caution">
    <text evidence="3">The sequence shown here is derived from an EMBL/GenBank/DDBJ whole genome shotgun (WGS) entry which is preliminary data.</text>
</comment>
<dbReference type="InterPro" id="IPR029044">
    <property type="entry name" value="Nucleotide-diphossugar_trans"/>
</dbReference>
<dbReference type="PANTHER" id="PTHR43777">
    <property type="entry name" value="MOLYBDENUM COFACTOR CYTIDYLYLTRANSFERASE"/>
    <property type="match status" value="1"/>
</dbReference>
<dbReference type="Pfam" id="PF12804">
    <property type="entry name" value="NTP_transf_3"/>
    <property type="match status" value="1"/>
</dbReference>
<protein>
    <submittedName>
        <fullName evidence="3">Molybdenum cofactor cytidylyltransferase</fullName>
    </submittedName>
</protein>
<proteinExistence type="predicted"/>
<accession>A0A3D9Z1H1</accession>
<dbReference type="Proteomes" id="UP000256900">
    <property type="component" value="Unassembled WGS sequence"/>
</dbReference>
<feature type="domain" description="MobA-like NTP transferase" evidence="2">
    <location>
        <begin position="6"/>
        <end position="167"/>
    </location>
</feature>
<dbReference type="OrthoDB" id="9779263at2"/>
<sequence length="207" mass="21622">MSRIAALILAAGRSTRFAQGAATTKAVATFAGTPMVCRVAGAALESRARPVVVVTGHAADSILAALKDYDLQFVHAEDHAEGLSCSLRKGVAALPRDADGVVVLLADMPLISSTLIDDLINVFETTPSAAAIVPTFAGRRGNPVLLGRRLFPAVARLEADRGAGPLLVHAEGVIEHPVANASIHADVDTKEDLRRLRAESGPRSRPV</sequence>
<gene>
    <name evidence="3" type="ORF">DES32_0190</name>
</gene>
<keyword evidence="3" id="KW-0548">Nucleotidyltransferase</keyword>
<keyword evidence="3" id="KW-0808">Transferase</keyword>
<dbReference type="GO" id="GO:0016779">
    <property type="term" value="F:nucleotidyltransferase activity"/>
    <property type="evidence" value="ECO:0007669"/>
    <property type="project" value="UniProtKB-KW"/>
</dbReference>
<dbReference type="PANTHER" id="PTHR43777:SF1">
    <property type="entry name" value="MOLYBDENUM COFACTOR CYTIDYLYLTRANSFERASE"/>
    <property type="match status" value="1"/>
</dbReference>
<dbReference type="AlphaFoldDB" id="A0A3D9Z1H1"/>
<name>A0A3D9Z1H1_9HYPH</name>
<dbReference type="InterPro" id="IPR025877">
    <property type="entry name" value="MobA-like_NTP_Trfase"/>
</dbReference>
<keyword evidence="4" id="KW-1185">Reference proteome</keyword>
<keyword evidence="1" id="KW-0460">Magnesium</keyword>
<dbReference type="RefSeq" id="WP_115834810.1">
    <property type="nucleotide sequence ID" value="NZ_CP025086.1"/>
</dbReference>
<reference evidence="3 4" key="1">
    <citation type="submission" date="2018-08" db="EMBL/GenBank/DDBJ databases">
        <title>Genomic Encyclopedia of Type Strains, Phase IV (KMG-IV): sequencing the most valuable type-strain genomes for metagenomic binning, comparative biology and taxonomic classification.</title>
        <authorList>
            <person name="Goeker M."/>
        </authorList>
    </citation>
    <scope>NUCLEOTIDE SEQUENCE [LARGE SCALE GENOMIC DNA]</scope>
    <source>
        <strain evidence="3 4">BW863</strain>
    </source>
</reference>
<dbReference type="SUPFAM" id="SSF53448">
    <property type="entry name" value="Nucleotide-diphospho-sugar transferases"/>
    <property type="match status" value="1"/>
</dbReference>
<evidence type="ECO:0000259" key="2">
    <source>
        <dbReference type="Pfam" id="PF12804"/>
    </source>
</evidence>
<dbReference type="Gene3D" id="3.90.550.10">
    <property type="entry name" value="Spore Coat Polysaccharide Biosynthesis Protein SpsA, Chain A"/>
    <property type="match status" value="1"/>
</dbReference>
<dbReference type="CDD" id="cd04182">
    <property type="entry name" value="GT_2_like_f"/>
    <property type="match status" value="1"/>
</dbReference>
<dbReference type="EMBL" id="QUMO01000001">
    <property type="protein sequence ID" value="REF88977.1"/>
    <property type="molecule type" value="Genomic_DNA"/>
</dbReference>